<dbReference type="PANTHER" id="PTHR22990:SF15">
    <property type="entry name" value="F-BOX ONLY PROTEIN 10"/>
    <property type="match status" value="1"/>
</dbReference>
<dbReference type="EMBL" id="LIZS01000024">
    <property type="protein sequence ID" value="KPJ53274.1"/>
    <property type="molecule type" value="Genomic_DNA"/>
</dbReference>
<dbReference type="GO" id="GO:0009279">
    <property type="term" value="C:cell outer membrane"/>
    <property type="evidence" value="ECO:0007669"/>
    <property type="project" value="UniProtKB-SubCell"/>
</dbReference>
<dbReference type="Pfam" id="PF13229">
    <property type="entry name" value="Beta_helix"/>
    <property type="match status" value="2"/>
</dbReference>
<reference evidence="11 12" key="1">
    <citation type="journal article" date="2015" name="Microbiome">
        <title>Genomic resolution of linkages in carbon, nitrogen, and sulfur cycling among widespread estuary sediment bacteria.</title>
        <authorList>
            <person name="Baker B.J."/>
            <person name="Lazar C.S."/>
            <person name="Teske A.P."/>
            <person name="Dick G.J."/>
        </authorList>
    </citation>
    <scope>NUCLEOTIDE SEQUENCE [LARGE SCALE GENOMIC DNA]</scope>
    <source>
        <strain evidence="11">DG_24</strain>
    </source>
</reference>
<gene>
    <name evidence="11" type="ORF">AMJ39_05250</name>
</gene>
<dbReference type="InterPro" id="IPR006626">
    <property type="entry name" value="PbH1"/>
</dbReference>
<dbReference type="PROSITE" id="PS51257">
    <property type="entry name" value="PROKAR_LIPOPROTEIN"/>
    <property type="match status" value="1"/>
</dbReference>
<accession>A0A0S7WT29</accession>
<keyword evidence="7" id="KW-0472">Membrane</keyword>
<evidence type="ECO:0000256" key="2">
    <source>
        <dbReference type="ARBA" id="ARBA00004442"/>
    </source>
</evidence>
<dbReference type="InterPro" id="IPR012334">
    <property type="entry name" value="Pectin_lyas_fold"/>
</dbReference>
<evidence type="ECO:0000256" key="6">
    <source>
        <dbReference type="ARBA" id="ARBA00022737"/>
    </source>
</evidence>
<evidence type="ECO:0000256" key="5">
    <source>
        <dbReference type="ARBA" id="ARBA00022729"/>
    </source>
</evidence>
<keyword evidence="4" id="KW-0964">Secreted</keyword>
<dbReference type="STRING" id="1703770.AMJ39_05250"/>
<evidence type="ECO:0000256" key="9">
    <source>
        <dbReference type="SAM" id="SignalP"/>
    </source>
</evidence>
<comment type="subcellular location">
    <subcellularLocation>
        <location evidence="1">Cell envelope</location>
    </subcellularLocation>
    <subcellularLocation>
        <location evidence="2">Cell outer membrane</location>
    </subcellularLocation>
    <subcellularLocation>
        <location evidence="3">Secreted</location>
    </subcellularLocation>
</comment>
<sequence length="626" mass="66120">MNGIRLGAAIGVAAACLVSAAPATVIRVPQVYPTIQAGVNAAMEGDTVLVASGTYFGPGNYDIDFGGKAIVLMSESGPEATVIDCRDIACRGLYFHSGEDSSSVVRGFTITNAHDTGIYCWGSSPTIMDNIIRDNAGDNGGGIACEWNCSARIADNVITCNVANYGGAIYCNHSSPAVVGNTLTENSAYDGGGLFSELQSCPVIAGNTFSGNAAPGPYGGHGGAICIYQSSAVIQDNFVQWNVADYGGGIHCWYGSAVIAGNTILENGADKRGGGICCEVSSATVTDNTIIRNMVYNGSGGGIVCSQSSSSTILYNTISGNSATEDGGGIRCRSSSATIRGNTITGNSSYGTGGGIGFRGASGSLYSNTITKNLASGEGGGIYCWSTSLTIMNSILRGDSGCLGKELCLREQSSTSISYCNTENRVFSTYVAPGCTVMWGEGNRDYDPMFVLTAKGDYRLLWHSPCIDSGHPDSLDPDMTRSDIGGHFFDQTDYLTLYLTRHRRAVARGTFLGITYTVINRWAHPESFWLASQAILPNGDTLSVGGPIQHVLPGNTISLCHIRHYVPLGAPLGTYRYRSGIGVPPIVYDQDEFTCIVTPTSRRGVQVEHRGSWDEPSRFRVEGRRE</sequence>
<comment type="caution">
    <text evidence="11">The sequence shown here is derived from an EMBL/GenBank/DDBJ whole genome shotgun (WGS) entry which is preliminary data.</text>
</comment>
<evidence type="ECO:0000259" key="10">
    <source>
        <dbReference type="Pfam" id="PF13229"/>
    </source>
</evidence>
<keyword evidence="8" id="KW-0998">Cell outer membrane</keyword>
<dbReference type="SMART" id="SM00710">
    <property type="entry name" value="PbH1"/>
    <property type="match status" value="8"/>
</dbReference>
<feature type="domain" description="Right handed beta helix" evidence="10">
    <location>
        <begin position="203"/>
        <end position="351"/>
    </location>
</feature>
<feature type="domain" description="Right handed beta helix" evidence="10">
    <location>
        <begin position="76"/>
        <end position="182"/>
    </location>
</feature>
<evidence type="ECO:0000313" key="12">
    <source>
        <dbReference type="Proteomes" id="UP000052008"/>
    </source>
</evidence>
<dbReference type="PANTHER" id="PTHR22990">
    <property type="entry name" value="F-BOX ONLY PROTEIN"/>
    <property type="match status" value="1"/>
</dbReference>
<dbReference type="Gene3D" id="2.160.20.10">
    <property type="entry name" value="Single-stranded right-handed beta-helix, Pectin lyase-like"/>
    <property type="match status" value="2"/>
</dbReference>
<dbReference type="SUPFAM" id="SSF51126">
    <property type="entry name" value="Pectin lyase-like"/>
    <property type="match status" value="2"/>
</dbReference>
<dbReference type="GO" id="GO:0005576">
    <property type="term" value="C:extracellular region"/>
    <property type="evidence" value="ECO:0007669"/>
    <property type="project" value="UniProtKB-SubCell"/>
</dbReference>
<dbReference type="Proteomes" id="UP000052008">
    <property type="component" value="Unassembled WGS sequence"/>
</dbReference>
<evidence type="ECO:0000256" key="4">
    <source>
        <dbReference type="ARBA" id="ARBA00022525"/>
    </source>
</evidence>
<evidence type="ECO:0000256" key="8">
    <source>
        <dbReference type="ARBA" id="ARBA00023237"/>
    </source>
</evidence>
<keyword evidence="6" id="KW-0677">Repeat</keyword>
<dbReference type="InterPro" id="IPR051550">
    <property type="entry name" value="SCF-Subunits/Alg-Epimerases"/>
</dbReference>
<protein>
    <recommendedName>
        <fullName evidence="10">Right handed beta helix domain-containing protein</fullName>
    </recommendedName>
</protein>
<evidence type="ECO:0000256" key="1">
    <source>
        <dbReference type="ARBA" id="ARBA00004196"/>
    </source>
</evidence>
<dbReference type="InterPro" id="IPR003368">
    <property type="entry name" value="POMP_repeat"/>
</dbReference>
<dbReference type="InterPro" id="IPR011050">
    <property type="entry name" value="Pectin_lyase_fold/virulence"/>
</dbReference>
<evidence type="ECO:0000313" key="11">
    <source>
        <dbReference type="EMBL" id="KPJ53274.1"/>
    </source>
</evidence>
<organism evidence="11 12">
    <name type="scientific">candidate division TA06 bacterium DG_24</name>
    <dbReference type="NCBI Taxonomy" id="1703770"/>
    <lineage>
        <taxon>Bacteria</taxon>
        <taxon>Bacteria division TA06</taxon>
    </lineage>
</organism>
<dbReference type="Pfam" id="PF02415">
    <property type="entry name" value="Chlam_PMP"/>
    <property type="match status" value="1"/>
</dbReference>
<feature type="signal peptide" evidence="9">
    <location>
        <begin position="1"/>
        <end position="23"/>
    </location>
</feature>
<dbReference type="AlphaFoldDB" id="A0A0S7WT29"/>
<dbReference type="InterPro" id="IPR039448">
    <property type="entry name" value="Beta_helix"/>
</dbReference>
<evidence type="ECO:0000256" key="7">
    <source>
        <dbReference type="ARBA" id="ARBA00023136"/>
    </source>
</evidence>
<evidence type="ECO:0000256" key="3">
    <source>
        <dbReference type="ARBA" id="ARBA00004613"/>
    </source>
</evidence>
<proteinExistence type="predicted"/>
<feature type="chain" id="PRO_5006639694" description="Right handed beta helix domain-containing protein" evidence="9">
    <location>
        <begin position="24"/>
        <end position="626"/>
    </location>
</feature>
<name>A0A0S7WT29_UNCT6</name>
<keyword evidence="5 9" id="KW-0732">Signal</keyword>